<feature type="binding site" evidence="3">
    <location>
        <position position="103"/>
    </location>
    <ligand>
        <name>substrate</name>
    </ligand>
</feature>
<dbReference type="RefSeq" id="WP_036453300.1">
    <property type="nucleotide sequence ID" value="NZ_CP027541.1"/>
</dbReference>
<organism evidence="5 6">
    <name type="scientific">Mycolicibacterium smegmatis (strain MKD8)</name>
    <name type="common">Mycobacterium smegmatis</name>
    <dbReference type="NCBI Taxonomy" id="1214915"/>
    <lineage>
        <taxon>Bacteria</taxon>
        <taxon>Bacillati</taxon>
        <taxon>Actinomycetota</taxon>
        <taxon>Actinomycetes</taxon>
        <taxon>Mycobacteriales</taxon>
        <taxon>Mycobacteriaceae</taxon>
        <taxon>Mycolicibacterium</taxon>
    </lineage>
</organism>
<dbReference type="Proteomes" id="UP000011200">
    <property type="component" value="Chromosome"/>
</dbReference>
<dbReference type="Pfam" id="PF08450">
    <property type="entry name" value="SGL"/>
    <property type="match status" value="1"/>
</dbReference>
<feature type="active site" description="Proton donor/acceptor" evidence="2">
    <location>
        <position position="197"/>
    </location>
</feature>
<reference evidence="6" key="2">
    <citation type="submission" date="2018-03" db="EMBL/GenBank/DDBJ databases">
        <authorList>
            <person name="Derbyshire K."/>
            <person name="Gray T.A."/>
            <person name="Champion M."/>
        </authorList>
    </citation>
    <scope>NUCLEOTIDE SEQUENCE [LARGE SCALE GENOMIC DNA]</scope>
    <source>
        <strain evidence="6">MKD8</strain>
    </source>
</reference>
<evidence type="ECO:0000256" key="1">
    <source>
        <dbReference type="ARBA" id="ARBA00008853"/>
    </source>
</evidence>
<comment type="cofactor">
    <cofactor evidence="3">
        <name>Zn(2+)</name>
        <dbReference type="ChEBI" id="CHEBI:29105"/>
    </cofactor>
    <text evidence="3">Binds 1 divalent metal cation per subunit.</text>
</comment>
<comment type="similarity">
    <text evidence="1">Belongs to the SMP-30/CGR1 family.</text>
</comment>
<feature type="binding site" evidence="3">
    <location>
        <position position="105"/>
    </location>
    <ligand>
        <name>substrate</name>
    </ligand>
</feature>
<dbReference type="Gene3D" id="2.120.10.30">
    <property type="entry name" value="TolB, C-terminal domain"/>
    <property type="match status" value="1"/>
</dbReference>
<evidence type="ECO:0000256" key="3">
    <source>
        <dbReference type="PIRSR" id="PIRSR605511-2"/>
    </source>
</evidence>
<dbReference type="GO" id="GO:0019853">
    <property type="term" value="P:L-ascorbic acid biosynthetic process"/>
    <property type="evidence" value="ECO:0007669"/>
    <property type="project" value="TreeGrafter"/>
</dbReference>
<feature type="binding site" evidence="3">
    <location>
        <position position="151"/>
    </location>
    <ligand>
        <name>a divalent metal cation</name>
        <dbReference type="ChEBI" id="CHEBI:60240"/>
    </ligand>
</feature>
<evidence type="ECO:0000313" key="6">
    <source>
        <dbReference type="Proteomes" id="UP000011200"/>
    </source>
</evidence>
<dbReference type="PANTHER" id="PTHR10907">
    <property type="entry name" value="REGUCALCIN"/>
    <property type="match status" value="1"/>
</dbReference>
<dbReference type="AlphaFoldDB" id="A0A2U9PT20"/>
<dbReference type="GO" id="GO:0005509">
    <property type="term" value="F:calcium ion binding"/>
    <property type="evidence" value="ECO:0007669"/>
    <property type="project" value="TreeGrafter"/>
</dbReference>
<dbReference type="InterPro" id="IPR005511">
    <property type="entry name" value="SMP-30"/>
</dbReference>
<accession>A0A2U9PT20</accession>
<keyword evidence="3" id="KW-0862">Zinc</keyword>
<dbReference type="SUPFAM" id="SSF63829">
    <property type="entry name" value="Calcium-dependent phosphotriesterase"/>
    <property type="match status" value="1"/>
</dbReference>
<evidence type="ECO:0000259" key="4">
    <source>
        <dbReference type="Pfam" id="PF08450"/>
    </source>
</evidence>
<dbReference type="InterPro" id="IPR011042">
    <property type="entry name" value="6-blade_b-propeller_TolB-like"/>
</dbReference>
<evidence type="ECO:0000256" key="2">
    <source>
        <dbReference type="PIRSR" id="PIRSR605511-1"/>
    </source>
</evidence>
<dbReference type="PRINTS" id="PR01790">
    <property type="entry name" value="SMP30FAMILY"/>
</dbReference>
<reference evidence="5 6" key="1">
    <citation type="journal article" date="2013" name="Genome Announc.">
        <title>Draft genome sequence of MKD8, a conjugal recipient Mycobacterium smegmatis strain.</title>
        <authorList>
            <person name="Gray T.A."/>
            <person name="Palumbo M.J."/>
            <person name="Derbyshire K.M."/>
        </authorList>
    </citation>
    <scope>NUCLEOTIDE SEQUENCE [LARGE SCALE GENOMIC DNA]</scope>
    <source>
        <strain evidence="5 6">MKD8</strain>
    </source>
</reference>
<evidence type="ECO:0000313" key="5">
    <source>
        <dbReference type="EMBL" id="AWT54950.1"/>
    </source>
</evidence>
<dbReference type="InterPro" id="IPR013658">
    <property type="entry name" value="SGL"/>
</dbReference>
<gene>
    <name evidence="5" type="ORF">D806_039840</name>
</gene>
<proteinExistence type="inferred from homology"/>
<sequence>MTPALTSPWQPIGPALELGEGARLVDGQLLHVDLLKGRLFSTDVRTGDVRRLAALDVPLGAVAPVDGRAGEFIATLGTGIGFLAKGSVMREGPSFGVDATRVRVNDGACDPGGRFWAGVMAYEPSPEAGALFRIDRDGTITRVVDGLAVPNGPAFSASGTVMYLADSAAGQIYRFDVDEAGHLTGREVFATVDGSPDGMTVDAESHLWTAIWGAGEVHRYAPTGDLVEVIPVPAQQPTSVAIGEGKVFVTSATHGLNQPGPDDGRTFAADCAVEGLPTSAFKPVTGGSSHG</sequence>
<dbReference type="GO" id="GO:0004341">
    <property type="term" value="F:gluconolactonase activity"/>
    <property type="evidence" value="ECO:0007669"/>
    <property type="project" value="TreeGrafter"/>
</dbReference>
<name>A0A2U9PT20_MYCSE</name>
<feature type="binding site" evidence="3">
    <location>
        <position position="20"/>
    </location>
    <ligand>
        <name>a divalent metal cation</name>
        <dbReference type="ChEBI" id="CHEBI:60240"/>
    </ligand>
</feature>
<dbReference type="PANTHER" id="PTHR10907:SF47">
    <property type="entry name" value="REGUCALCIN"/>
    <property type="match status" value="1"/>
</dbReference>
<feature type="domain" description="SMP-30/Gluconolactonase/LRE-like region" evidence="4">
    <location>
        <begin position="18"/>
        <end position="252"/>
    </location>
</feature>
<keyword evidence="3" id="KW-0479">Metal-binding</keyword>
<protein>
    <submittedName>
        <fullName evidence="5">Calcium-binding protein</fullName>
    </submittedName>
</protein>
<dbReference type="EMBL" id="CP027541">
    <property type="protein sequence ID" value="AWT54950.1"/>
    <property type="molecule type" value="Genomic_DNA"/>
</dbReference>
<feature type="binding site" evidence="3">
    <location>
        <position position="123"/>
    </location>
    <ligand>
        <name>substrate</name>
    </ligand>
</feature>
<feature type="binding site" evidence="3">
    <location>
        <position position="197"/>
    </location>
    <ligand>
        <name>a divalent metal cation</name>
        <dbReference type="ChEBI" id="CHEBI:60240"/>
    </ligand>
</feature>